<reference evidence="2 3" key="1">
    <citation type="journal article" date="2012" name="Proc. Natl. Acad. Sci. U.S.A.">
        <title>Antigenic diversity is generated by distinct evolutionary mechanisms in African trypanosome species.</title>
        <authorList>
            <person name="Jackson A.P."/>
            <person name="Berry A."/>
            <person name="Aslett M."/>
            <person name="Allison H.C."/>
            <person name="Burton P."/>
            <person name="Vavrova-Anderson J."/>
            <person name="Brown R."/>
            <person name="Browne H."/>
            <person name="Corton N."/>
            <person name="Hauser H."/>
            <person name="Gamble J."/>
            <person name="Gilderthorp R."/>
            <person name="Marcello L."/>
            <person name="McQuillan J."/>
            <person name="Otto T.D."/>
            <person name="Quail M.A."/>
            <person name="Sanders M.J."/>
            <person name="van Tonder A."/>
            <person name="Ginger M.L."/>
            <person name="Field M.C."/>
            <person name="Barry J.D."/>
            <person name="Hertz-Fowler C."/>
            <person name="Berriman M."/>
        </authorList>
    </citation>
    <scope>NUCLEOTIDE SEQUENCE</scope>
    <source>
        <strain evidence="2 3">Y486</strain>
    </source>
</reference>
<feature type="region of interest" description="Disordered" evidence="1">
    <location>
        <begin position="1"/>
        <end position="77"/>
    </location>
</feature>
<dbReference type="AlphaFoldDB" id="F9WUN4"/>
<protein>
    <submittedName>
        <fullName evidence="2">Uncharacterized protein</fullName>
    </submittedName>
</protein>
<evidence type="ECO:0000313" key="2">
    <source>
        <dbReference type="EMBL" id="CCD21283.1"/>
    </source>
</evidence>
<gene>
    <name evidence="2" type="ORF">TvY486_0041910</name>
</gene>
<feature type="compositionally biased region" description="Basic and acidic residues" evidence="1">
    <location>
        <begin position="14"/>
        <end position="31"/>
    </location>
</feature>
<feature type="compositionally biased region" description="Polar residues" evidence="1">
    <location>
        <begin position="64"/>
        <end position="77"/>
    </location>
</feature>
<evidence type="ECO:0000256" key="1">
    <source>
        <dbReference type="SAM" id="MobiDB-lite"/>
    </source>
</evidence>
<dbReference type="Proteomes" id="UP000009027">
    <property type="component" value="Unassembled WGS sequence"/>
</dbReference>
<organism evidence="2 3">
    <name type="scientific">Trypanosoma vivax (strain Y486)</name>
    <dbReference type="NCBI Taxonomy" id="1055687"/>
    <lineage>
        <taxon>Eukaryota</taxon>
        <taxon>Discoba</taxon>
        <taxon>Euglenozoa</taxon>
        <taxon>Kinetoplastea</taxon>
        <taxon>Metakinetoplastina</taxon>
        <taxon>Trypanosomatida</taxon>
        <taxon>Trypanosomatidae</taxon>
        <taxon>Trypanosoma</taxon>
        <taxon>Duttonella</taxon>
    </lineage>
</organism>
<dbReference type="EMBL" id="CAEX01007382">
    <property type="protein sequence ID" value="CCD21283.1"/>
    <property type="molecule type" value="Genomic_DNA"/>
</dbReference>
<keyword evidence="3" id="KW-1185">Reference proteome</keyword>
<proteinExistence type="predicted"/>
<name>F9WUN4_TRYVY</name>
<accession>F9WUN4</accession>
<evidence type="ECO:0000313" key="3">
    <source>
        <dbReference type="Proteomes" id="UP000009027"/>
    </source>
</evidence>
<sequence>MRHAAAANAQVLRQKREQENWPSARARERARQAGQAMRRCGRTPDGKRRAGVSRCGMQDYGRQQPKSARNCTQQPAA</sequence>